<evidence type="ECO:0000256" key="1">
    <source>
        <dbReference type="SAM" id="MobiDB-lite"/>
    </source>
</evidence>
<keyword evidence="2" id="KW-1133">Transmembrane helix</keyword>
<gene>
    <name evidence="3" type="ORF">Naga_100154g14</name>
</gene>
<dbReference type="EMBL" id="AZIL01000837">
    <property type="protein sequence ID" value="EWM25710.1"/>
    <property type="molecule type" value="Genomic_DNA"/>
</dbReference>
<accession>W7TFC4</accession>
<proteinExistence type="predicted"/>
<keyword evidence="4" id="KW-1185">Reference proteome</keyword>
<evidence type="ECO:0000313" key="4">
    <source>
        <dbReference type="Proteomes" id="UP000019335"/>
    </source>
</evidence>
<reference evidence="3 4" key="1">
    <citation type="journal article" date="2014" name="Mol. Plant">
        <title>Chromosome Scale Genome Assembly and Transcriptome Profiling of Nannochloropsis gaditana in Nitrogen Depletion.</title>
        <authorList>
            <person name="Corteggiani Carpinelli E."/>
            <person name="Telatin A."/>
            <person name="Vitulo N."/>
            <person name="Forcato C."/>
            <person name="D'Angelo M."/>
            <person name="Schiavon R."/>
            <person name="Vezzi A."/>
            <person name="Giacometti G.M."/>
            <person name="Morosinotto T."/>
            <person name="Valle G."/>
        </authorList>
    </citation>
    <scope>NUCLEOTIDE SEQUENCE [LARGE SCALE GENOMIC DNA]</scope>
    <source>
        <strain evidence="3 4">B-31</strain>
    </source>
</reference>
<dbReference type="OrthoDB" id="28230at2759"/>
<dbReference type="AlphaFoldDB" id="W7TFC4"/>
<feature type="region of interest" description="Disordered" evidence="1">
    <location>
        <begin position="46"/>
        <end position="87"/>
    </location>
</feature>
<organism evidence="3 4">
    <name type="scientific">Nannochloropsis gaditana</name>
    <dbReference type="NCBI Taxonomy" id="72520"/>
    <lineage>
        <taxon>Eukaryota</taxon>
        <taxon>Sar</taxon>
        <taxon>Stramenopiles</taxon>
        <taxon>Ochrophyta</taxon>
        <taxon>Eustigmatophyceae</taxon>
        <taxon>Eustigmatales</taxon>
        <taxon>Monodopsidaceae</taxon>
        <taxon>Nannochloropsis</taxon>
    </lineage>
</organism>
<keyword evidence="2" id="KW-0812">Transmembrane</keyword>
<comment type="caution">
    <text evidence="3">The sequence shown here is derived from an EMBL/GenBank/DDBJ whole genome shotgun (WGS) entry which is preliminary data.</text>
</comment>
<evidence type="ECO:0000313" key="3">
    <source>
        <dbReference type="EMBL" id="EWM25710.1"/>
    </source>
</evidence>
<keyword evidence="2" id="KW-0472">Membrane</keyword>
<feature type="compositionally biased region" description="Polar residues" evidence="1">
    <location>
        <begin position="57"/>
        <end position="76"/>
    </location>
</feature>
<feature type="transmembrane region" description="Helical" evidence="2">
    <location>
        <begin position="12"/>
        <end position="35"/>
    </location>
</feature>
<dbReference type="Proteomes" id="UP000019335">
    <property type="component" value="Chromosome 10"/>
</dbReference>
<protein>
    <submittedName>
        <fullName evidence="3">Uncharacterized protein</fullName>
    </submittedName>
</protein>
<evidence type="ECO:0000256" key="2">
    <source>
        <dbReference type="SAM" id="Phobius"/>
    </source>
</evidence>
<name>W7TFC4_9STRA</name>
<sequence length="87" mass="9411">MPPKVNPNAGKFLVTFCVGLTAAGLGVATVYLPYFSDDAKARTARVQQGRLHKEEQAQQMPSEIDDSNITPTSGTPAGSMWKNMKNK</sequence>